<name>A0A1G5QHU8_9GAMM</name>
<dbReference type="Proteomes" id="UP000199648">
    <property type="component" value="Unassembled WGS sequence"/>
</dbReference>
<dbReference type="STRING" id="415747.SAMN03097708_02099"/>
<reference evidence="1 2" key="1">
    <citation type="submission" date="2016-10" db="EMBL/GenBank/DDBJ databases">
        <authorList>
            <person name="de Groot N.N."/>
        </authorList>
    </citation>
    <scope>NUCLEOTIDE SEQUENCE [LARGE SCALE GENOMIC DNA]</scope>
    <source>
        <strain evidence="1 2">HLD2</strain>
    </source>
</reference>
<accession>A0A1G5QHU8</accession>
<dbReference type="SUPFAM" id="SSF103190">
    <property type="entry name" value="Sensory domain-like"/>
    <property type="match status" value="1"/>
</dbReference>
<dbReference type="InterPro" id="IPR029151">
    <property type="entry name" value="Sensor-like_sf"/>
</dbReference>
<evidence type="ECO:0000313" key="2">
    <source>
        <dbReference type="Proteomes" id="UP000199648"/>
    </source>
</evidence>
<dbReference type="Gene3D" id="3.30.450.20">
    <property type="entry name" value="PAS domain"/>
    <property type="match status" value="1"/>
</dbReference>
<dbReference type="AlphaFoldDB" id="A0A1G5QHU8"/>
<sequence>MWLKQAIIYKKAALTERVEAPMAALAGSCARVWDDTDRLDASLQARIGQIPHCHLLYALNTEGIQVSSNVSAEGVEPDCRGQPLAERPFHTGSLPFRGLTLSSVYVSRYSRKHCITAIHAVTRDEALIGFVAADFNIEDVPLPDMEVGSDMAWTQYKGDPVIRGHVFEQERTASLLDSRIEAVIDTIDTLMRQHGVYHFILHFSSSRAIFWVYDDPYRYRFHGVEEILDPEIWLAYPPQRYPVEARVAPDRIRTVLEQFRTLREGDENIYLRSGSLNVMNGVIGLTFSCDGSHYLTVDEFLSRKHPFWI</sequence>
<organism evidence="1 2">
    <name type="scientific">Thiohalomonas denitrificans</name>
    <dbReference type="NCBI Taxonomy" id="415747"/>
    <lineage>
        <taxon>Bacteria</taxon>
        <taxon>Pseudomonadati</taxon>
        <taxon>Pseudomonadota</taxon>
        <taxon>Gammaproteobacteria</taxon>
        <taxon>Thiohalomonadales</taxon>
        <taxon>Thiohalomonadaceae</taxon>
        <taxon>Thiohalomonas</taxon>
    </lineage>
</organism>
<proteinExistence type="predicted"/>
<protein>
    <submittedName>
        <fullName evidence="1">Uncharacterized protein</fullName>
    </submittedName>
</protein>
<keyword evidence="2" id="KW-1185">Reference proteome</keyword>
<evidence type="ECO:0000313" key="1">
    <source>
        <dbReference type="EMBL" id="SCZ61198.1"/>
    </source>
</evidence>
<dbReference type="EMBL" id="FMWD01000006">
    <property type="protein sequence ID" value="SCZ61198.1"/>
    <property type="molecule type" value="Genomic_DNA"/>
</dbReference>
<dbReference type="OrthoDB" id="8477901at2"/>
<dbReference type="RefSeq" id="WP_092996504.1">
    <property type="nucleotide sequence ID" value="NZ_FMWD01000006.1"/>
</dbReference>
<gene>
    <name evidence="1" type="ORF">SAMN03097708_02099</name>
</gene>